<feature type="compositionally biased region" description="Polar residues" evidence="1">
    <location>
        <begin position="124"/>
        <end position="137"/>
    </location>
</feature>
<evidence type="ECO:0000313" key="2">
    <source>
        <dbReference type="EMBL" id="AFK41073.1"/>
    </source>
</evidence>
<accession>I3SLD1</accession>
<feature type="region of interest" description="Disordered" evidence="1">
    <location>
        <begin position="123"/>
        <end position="152"/>
    </location>
</feature>
<protein>
    <submittedName>
        <fullName evidence="2">Uncharacterized protein</fullName>
    </submittedName>
</protein>
<organism evidence="2">
    <name type="scientific">Lotus japonicus</name>
    <name type="common">Lotus corniculatus var. japonicus</name>
    <dbReference type="NCBI Taxonomy" id="34305"/>
    <lineage>
        <taxon>Eukaryota</taxon>
        <taxon>Viridiplantae</taxon>
        <taxon>Streptophyta</taxon>
        <taxon>Embryophyta</taxon>
        <taxon>Tracheophyta</taxon>
        <taxon>Spermatophyta</taxon>
        <taxon>Magnoliopsida</taxon>
        <taxon>eudicotyledons</taxon>
        <taxon>Gunneridae</taxon>
        <taxon>Pentapetalae</taxon>
        <taxon>rosids</taxon>
        <taxon>fabids</taxon>
        <taxon>Fabales</taxon>
        <taxon>Fabaceae</taxon>
        <taxon>Papilionoideae</taxon>
        <taxon>50 kb inversion clade</taxon>
        <taxon>NPAAA clade</taxon>
        <taxon>Hologalegina</taxon>
        <taxon>robinioid clade</taxon>
        <taxon>Loteae</taxon>
        <taxon>Lotus</taxon>
    </lineage>
</organism>
<evidence type="ECO:0000256" key="1">
    <source>
        <dbReference type="SAM" id="MobiDB-lite"/>
    </source>
</evidence>
<reference evidence="2" key="1">
    <citation type="submission" date="2012-05" db="EMBL/GenBank/DDBJ databases">
        <authorList>
            <person name="Krishnakumar V."/>
            <person name="Cheung F."/>
            <person name="Xiao Y."/>
            <person name="Chan A."/>
            <person name="Moskal W.A."/>
            <person name="Town C.D."/>
        </authorList>
    </citation>
    <scope>NUCLEOTIDE SEQUENCE</scope>
</reference>
<sequence length="152" mass="16973">MKNDKYGVLCTTSSKLIGSYDSFKENYSVPPLPETELTCYVCRETGSGGCFTVEKRKVNSEVVESVKATHAFVIDDELSFNVKIKIRSVREGLSVEVGEPVKVTMDYTKQAVARIRGKMESEMDGSTLSQFRNSIPKLQSYGDSADKRYDSE</sequence>
<name>I3SLD1_LOTJA</name>
<dbReference type="AlphaFoldDB" id="I3SLD1"/>
<proteinExistence type="evidence at transcript level"/>
<dbReference type="EMBL" id="BT141279">
    <property type="protein sequence ID" value="AFK41073.1"/>
    <property type="molecule type" value="mRNA"/>
</dbReference>